<dbReference type="Pfam" id="PF08928">
    <property type="entry name" value="PoNi_N"/>
    <property type="match status" value="1"/>
</dbReference>
<accession>A0A0L9YCE7</accession>
<feature type="domain" description="PoNi N-terminal" evidence="1">
    <location>
        <begin position="78"/>
        <end position="175"/>
    </location>
</feature>
<name>A0A0L9YCE7_CLOBO</name>
<sequence>MTLSAAAGELGSMAVGVGAFYNAVKNGSSSNSSFNDFNAENATNKQKGNYGEYKSEDNLINNEAIKKEGYDLESVGRDAPATPNDKIVNGINRFPKDNQSIICSTYQTSAMYEMEKILAMYSAGMPVEPLNKEFEYTIVCMENYGEHRIGYLYLLWMISLGILLETDKKNIKRLSKLVEKENIKDLVIDYLLYV</sequence>
<evidence type="ECO:0000259" key="1">
    <source>
        <dbReference type="Pfam" id="PF08928"/>
    </source>
</evidence>
<protein>
    <submittedName>
        <fullName evidence="2">DUF1910 domain-containing protein</fullName>
    </submittedName>
</protein>
<dbReference type="RefSeq" id="WP_053341625.1">
    <property type="nucleotide sequence ID" value="NZ_LFPA01000157.1"/>
</dbReference>
<evidence type="ECO:0000313" key="5">
    <source>
        <dbReference type="Proteomes" id="UP000476820"/>
    </source>
</evidence>
<dbReference type="Proteomes" id="UP000473681">
    <property type="component" value="Unassembled WGS sequence"/>
</dbReference>
<evidence type="ECO:0000313" key="4">
    <source>
        <dbReference type="Proteomes" id="UP000473681"/>
    </source>
</evidence>
<dbReference type="SUPFAM" id="SSF140731">
    <property type="entry name" value="PA2201 C-terminal domain-like"/>
    <property type="match status" value="1"/>
</dbReference>
<dbReference type="EMBL" id="SWVK01000008">
    <property type="protein sequence ID" value="NFN35005.1"/>
    <property type="molecule type" value="Genomic_DNA"/>
</dbReference>
<dbReference type="Gene3D" id="1.10.3920.10">
    <property type="entry name" value="PA2201 C-terminal domain-like"/>
    <property type="match status" value="1"/>
</dbReference>
<dbReference type="InterPro" id="IPR015024">
    <property type="entry name" value="PoNi_N"/>
</dbReference>
<organism evidence="2 5">
    <name type="scientific">Clostridium botulinum</name>
    <dbReference type="NCBI Taxonomy" id="1491"/>
    <lineage>
        <taxon>Bacteria</taxon>
        <taxon>Bacillati</taxon>
        <taxon>Bacillota</taxon>
        <taxon>Clostridia</taxon>
        <taxon>Eubacteriales</taxon>
        <taxon>Clostridiaceae</taxon>
        <taxon>Clostridium</taxon>
    </lineage>
</organism>
<dbReference type="OrthoDB" id="2235566at2"/>
<dbReference type="Proteomes" id="UP000476820">
    <property type="component" value="Unassembled WGS sequence"/>
</dbReference>
<reference evidence="4 5" key="1">
    <citation type="submission" date="2019-04" db="EMBL/GenBank/DDBJ databases">
        <title>Genome sequencing of Clostridium botulinum Groups I-IV and Clostridium butyricum.</title>
        <authorList>
            <person name="Brunt J."/>
            <person name="Van Vliet A.H.M."/>
            <person name="Stringer S.C."/>
            <person name="Carter A.T."/>
            <person name="Peck M.W."/>
        </authorList>
    </citation>
    <scope>NUCLEOTIDE SEQUENCE [LARGE SCALE GENOMIC DNA]</scope>
    <source>
        <strain evidence="2 5">1605</strain>
        <strain evidence="3 4">CB-K-33E</strain>
    </source>
</reference>
<comment type="caution">
    <text evidence="2">The sequence shown here is derived from an EMBL/GenBank/DDBJ whole genome shotgun (WGS) entry which is preliminary data.</text>
</comment>
<gene>
    <name evidence="2" type="ORF">FC774_13140</name>
    <name evidence="3" type="ORF">FDB51_07635</name>
</gene>
<dbReference type="InterPro" id="IPR028983">
    <property type="entry name" value="PA2201-like_C"/>
</dbReference>
<evidence type="ECO:0000313" key="2">
    <source>
        <dbReference type="EMBL" id="NFF88804.1"/>
    </source>
</evidence>
<dbReference type="AlphaFoldDB" id="A0A0L9YCE7"/>
<dbReference type="EMBL" id="SWOV01000040">
    <property type="protein sequence ID" value="NFF88804.1"/>
    <property type="molecule type" value="Genomic_DNA"/>
</dbReference>
<evidence type="ECO:0000313" key="3">
    <source>
        <dbReference type="EMBL" id="NFN35005.1"/>
    </source>
</evidence>
<proteinExistence type="predicted"/>